<dbReference type="Gene3D" id="3.40.50.150">
    <property type="entry name" value="Vaccinia Virus protein VP39"/>
    <property type="match status" value="1"/>
</dbReference>
<keyword evidence="2" id="KW-1185">Reference proteome</keyword>
<dbReference type="EMBL" id="GL883077">
    <property type="protein sequence ID" value="EGF93759.1"/>
    <property type="molecule type" value="Genomic_DNA"/>
</dbReference>
<dbReference type="eggNOG" id="COG0297">
    <property type="taxonomic scope" value="Bacteria"/>
</dbReference>
<accession>F4QH06</accession>
<sequence length="477" mass="52201">MVRLLAAETIVEIGTYHGGSTLAMVAGAKGATVQPKIITFDPTLHENAALDAVPFVTRVTGNFPDVSSVQKLTKLVGDRRIDLLYIDALKDQTFIENTLKAVEAFQPKVIVFDDIAANDNIASAWRNILESSGWDCISLNDVLEGVRNVSYDFGICVADETVFKSCAGALAELTGEAAFAGLALGEPYSFGIRDVFETVPSMMNNKELGLLYQLARRHVTGLGQVVDAGSLLGSSSLALGLGLKNGRVAETVRVHAYDRFVNSGPNYEKLLNPPVERTGSFLPQYIRNIAPVIDRVNIYAGDFAAQRWCGKPIELFFADIGKSVALNAHLYSEFAPYWIPGHTLYVQQDFVHLEAPWIQYVLGYLQSHFTVLKVEAPSLLMGVNSLISEEEVARIVNDDFTSDEKVNFVLSFARRFTDVETVATLRMIAARLMGEGGDLTGAEALLESIRSDAGKSPDKNIVRRLKRTQTLLAEMCP</sequence>
<reference evidence="2" key="1">
    <citation type="submission" date="2011-03" db="EMBL/GenBank/DDBJ databases">
        <title>Draft genome sequence of Brevundimonas diminuta.</title>
        <authorList>
            <person name="Brown P.J.B."/>
            <person name="Buechlein A."/>
            <person name="Hemmerich C."/>
            <person name="Brun Y.V."/>
        </authorList>
    </citation>
    <scope>NUCLEOTIDE SEQUENCE [LARGE SCALE GENOMIC DNA]</scope>
    <source>
        <strain evidence="2">C19</strain>
    </source>
</reference>
<dbReference type="Proteomes" id="UP000006512">
    <property type="component" value="Unassembled WGS sequence"/>
</dbReference>
<gene>
    <name evidence="1" type="ORF">ABI_22010</name>
</gene>
<proteinExistence type="predicted"/>
<protein>
    <submittedName>
        <fullName evidence="1">Uncharacterized protein</fullName>
    </submittedName>
</protein>
<dbReference type="HOGENOM" id="CLU_571923_0_0_5"/>
<evidence type="ECO:0000313" key="2">
    <source>
        <dbReference type="Proteomes" id="UP000006512"/>
    </source>
</evidence>
<dbReference type="Pfam" id="PF13578">
    <property type="entry name" value="Methyltransf_24"/>
    <property type="match status" value="1"/>
</dbReference>
<dbReference type="STRING" id="715226.ABI_22010"/>
<dbReference type="SUPFAM" id="SSF53335">
    <property type="entry name" value="S-adenosyl-L-methionine-dependent methyltransferases"/>
    <property type="match status" value="1"/>
</dbReference>
<organism evidence="1 2">
    <name type="scientific">Asticcacaulis biprosthecium C19</name>
    <dbReference type="NCBI Taxonomy" id="715226"/>
    <lineage>
        <taxon>Bacteria</taxon>
        <taxon>Pseudomonadati</taxon>
        <taxon>Pseudomonadota</taxon>
        <taxon>Alphaproteobacteria</taxon>
        <taxon>Caulobacterales</taxon>
        <taxon>Caulobacteraceae</taxon>
        <taxon>Asticcacaulis</taxon>
    </lineage>
</organism>
<name>F4QH06_9CAUL</name>
<dbReference type="AlphaFoldDB" id="F4QH06"/>
<dbReference type="InterPro" id="IPR029063">
    <property type="entry name" value="SAM-dependent_MTases_sf"/>
</dbReference>
<evidence type="ECO:0000313" key="1">
    <source>
        <dbReference type="EMBL" id="EGF93759.1"/>
    </source>
</evidence>